<comment type="caution">
    <text evidence="1">The sequence shown here is derived from an EMBL/GenBank/DDBJ whole genome shotgun (WGS) entry which is preliminary data.</text>
</comment>
<name>A0ABX1T903_9PROT</name>
<dbReference type="InterPro" id="IPR019650">
    <property type="entry name" value="DUF2513"/>
</dbReference>
<proteinExistence type="predicted"/>
<keyword evidence="2" id="KW-1185">Reference proteome</keyword>
<protein>
    <submittedName>
        <fullName evidence="1">DUF2513 domain-containing protein</fullName>
    </submittedName>
</protein>
<evidence type="ECO:0000313" key="1">
    <source>
        <dbReference type="EMBL" id="NMQ05282.1"/>
    </source>
</evidence>
<reference evidence="1" key="1">
    <citation type="submission" date="2019-03" db="EMBL/GenBank/DDBJ databases">
        <title>Metabolic reconstructions from genomes of highly enriched 'Candidatus Accumulibacter' and 'Candidatus Competibacter' bioreactor populations.</title>
        <authorList>
            <person name="Annavajhala M.K."/>
            <person name="Welles L."/>
            <person name="Abbas B."/>
            <person name="Sorokin D."/>
            <person name="Park H."/>
            <person name="Van Loosdrecht M."/>
            <person name="Chandran K."/>
        </authorList>
    </citation>
    <scope>NUCLEOTIDE SEQUENCE</scope>
    <source>
        <strain evidence="1">SBR_L</strain>
    </source>
</reference>
<sequence>MHRDMDIIRKIVLAVRDAQAEYVNSVEGLPQEDFAFHAQLLEEAGLVAAAIQGEGKRIARVAVIYRLTWAGQDFADSIRDDTLWSKAKKTILKPSASWTFGILLEYLKFEIKRTVPGLDQIP</sequence>
<organism evidence="1 2">
    <name type="scientific">Candidatus Accumulibacter contiguus</name>
    <dbReference type="NCBI Taxonomy" id="2954381"/>
    <lineage>
        <taxon>Bacteria</taxon>
        <taxon>Pseudomonadati</taxon>
        <taxon>Pseudomonadota</taxon>
        <taxon>Betaproteobacteria</taxon>
        <taxon>Candidatus Accumulibacter</taxon>
    </lineage>
</organism>
<dbReference type="Pfam" id="PF10711">
    <property type="entry name" value="DUF2513"/>
    <property type="match status" value="1"/>
</dbReference>
<dbReference type="EMBL" id="SPMX01000018">
    <property type="protein sequence ID" value="NMQ05282.1"/>
    <property type="molecule type" value="Genomic_DNA"/>
</dbReference>
<gene>
    <name evidence="1" type="ORF">E4Q08_08360</name>
</gene>
<evidence type="ECO:0000313" key="2">
    <source>
        <dbReference type="Proteomes" id="UP000886469"/>
    </source>
</evidence>
<dbReference type="Proteomes" id="UP000886469">
    <property type="component" value="Unassembled WGS sequence"/>
</dbReference>
<accession>A0ABX1T903</accession>